<evidence type="ECO:0000313" key="10">
    <source>
        <dbReference type="Proteomes" id="UP000694429"/>
    </source>
</evidence>
<feature type="domain" description="PLAT" evidence="8">
    <location>
        <begin position="2095"/>
        <end position="2211"/>
    </location>
</feature>
<dbReference type="Gene3D" id="2.40.180.10">
    <property type="entry name" value="Catalase core domain"/>
    <property type="match status" value="9"/>
</dbReference>
<dbReference type="FunFam" id="2.60.60.20:FF:000007">
    <property type="entry name" value="Lipoxygenase homology domain-containing protein 1"/>
    <property type="match status" value="1"/>
</dbReference>
<feature type="domain" description="PLAT" evidence="8">
    <location>
        <begin position="814"/>
        <end position="928"/>
    </location>
</feature>
<comment type="subcellular location">
    <subcellularLocation>
        <location evidence="1">Cell projection</location>
        <location evidence="1">Stereocilium</location>
    </subcellularLocation>
</comment>
<dbReference type="PANTHER" id="PTHR45901:SF3">
    <property type="entry name" value="LIPOXYGENASE HOMOLOGY DOMAIN-CONTAINING PROTEIN 1"/>
    <property type="match status" value="1"/>
</dbReference>
<dbReference type="FunFam" id="2.40.180.10:FF:000007">
    <property type="entry name" value="lipoxygenase homology domain-containing protein 1"/>
    <property type="match status" value="1"/>
</dbReference>
<dbReference type="InterPro" id="IPR052970">
    <property type="entry name" value="Inner_ear_hair_cell_LOXHD"/>
</dbReference>
<feature type="domain" description="PLAT" evidence="8">
    <location>
        <begin position="425"/>
        <end position="540"/>
    </location>
</feature>
<dbReference type="Gene3D" id="2.60.60.20">
    <property type="entry name" value="PLAT/LH2 domain"/>
    <property type="match status" value="7"/>
</dbReference>
<evidence type="ECO:0000259" key="8">
    <source>
        <dbReference type="PROSITE" id="PS50095"/>
    </source>
</evidence>
<dbReference type="FunFam" id="2.40.180.10:FF:000006">
    <property type="entry name" value="lipoxygenase homology domain-containing protein 1"/>
    <property type="match status" value="1"/>
</dbReference>
<dbReference type="SUPFAM" id="SSF49723">
    <property type="entry name" value="Lipase/lipooxygenase domain (PLAT/LH2 domain)"/>
    <property type="match status" value="16"/>
</dbReference>
<organism evidence="9 10">
    <name type="scientific">Canis lupus familiaris</name>
    <name type="common">Dog</name>
    <name type="synonym">Canis familiaris</name>
    <dbReference type="NCBI Taxonomy" id="9615"/>
    <lineage>
        <taxon>Eukaryota</taxon>
        <taxon>Metazoa</taxon>
        <taxon>Chordata</taxon>
        <taxon>Craniata</taxon>
        <taxon>Vertebrata</taxon>
        <taxon>Euteleostomi</taxon>
        <taxon>Mammalia</taxon>
        <taxon>Eutheria</taxon>
        <taxon>Laurasiatheria</taxon>
        <taxon>Carnivora</taxon>
        <taxon>Caniformia</taxon>
        <taxon>Canidae</taxon>
        <taxon>Canis</taxon>
    </lineage>
</organism>
<evidence type="ECO:0000256" key="6">
    <source>
        <dbReference type="PROSITE-ProRule" id="PRU00152"/>
    </source>
</evidence>
<dbReference type="Ensembl" id="ENSCAFT00030033681.1">
    <property type="protein sequence ID" value="ENSCAFP00030029389.1"/>
    <property type="gene ID" value="ENSCAFG00030016554.1"/>
</dbReference>
<name>A0A8C0NZ97_CANLF</name>
<evidence type="ECO:0000256" key="4">
    <source>
        <dbReference type="ARBA" id="ARBA00023273"/>
    </source>
</evidence>
<dbReference type="CDD" id="cd01756">
    <property type="entry name" value="PLAT_repeat"/>
    <property type="match status" value="13"/>
</dbReference>
<dbReference type="Proteomes" id="UP000694429">
    <property type="component" value="Chromosome 7"/>
</dbReference>
<dbReference type="FunFam" id="2.40.180.10:FF:000004">
    <property type="entry name" value="Lipoxygenase homology domain-containing protein 1"/>
    <property type="match status" value="1"/>
</dbReference>
<feature type="compositionally biased region" description="Acidic residues" evidence="7">
    <location>
        <begin position="947"/>
        <end position="981"/>
    </location>
</feature>
<feature type="domain" description="PLAT" evidence="8">
    <location>
        <begin position="172"/>
        <end position="287"/>
    </location>
</feature>
<dbReference type="FunFam" id="2.40.180.10:FF:000008">
    <property type="entry name" value="lipoxygenase homology domain-containing protein 1"/>
    <property type="match status" value="1"/>
</dbReference>
<feature type="domain" description="PLAT" evidence="8">
    <location>
        <begin position="1463"/>
        <end position="1581"/>
    </location>
</feature>
<comment type="caution">
    <text evidence="6">Lacks conserved residue(s) required for the propagation of feature annotation.</text>
</comment>
<evidence type="ECO:0000256" key="3">
    <source>
        <dbReference type="ARBA" id="ARBA00022740"/>
    </source>
</evidence>
<proteinExistence type="predicted"/>
<feature type="domain" description="PLAT" evidence="8">
    <location>
        <begin position="43"/>
        <end position="160"/>
    </location>
</feature>
<sequence length="2214" mass="252933">MMPQKKKRRKKDIDFLALYEEELLNYASEDDEEELGHEYYKAKVYEVVTATGDVRGAGTDANVFITIFGENGLSPKLHLTSKSESAFEKANVDVFRVRTNNVGLIYKIRIEHDNTGLNASWYLDRVIVTDMKRPHLRYYFNCNSWLSKVEGDRQWCRDLLASFDPMDMPRGNKYEVRVYTGDVIGAGTDADVFINIFGEYGDTGERRLENEKDNFERGAEDKFTLDAPDLGQLMKINIGHNNKGGSAGWFLSKIIIEDIGNKRKYDFPLNRWLALDEDDGKIQRDILVGGAETTAISYVVTIFTGDVRGAGTKSKIYLVMYGARGNKNSGKIFLEGGVFDRGRMDIFHIELAVLLSPLSRVSIGHGNVGVNRGWYCEKVVILCPFTGIQQTFPCSNWLDEKKVDGLIERQLYEMVSLRKKRLKKFPWSLWVWTTDLKKAGTNSPIFIQIYGQKGRTDEILLNPNNKWLKPGIIEKFRIELADLGRFYKIRAWHDRRSPGSGWHLEKMTLMNTLTKDKYNFNCNRWLDANEDDNEIVREMTAEGPTVRRIMGMARYRVTVCTGELEGAGTDANVYLCLFGDVGDTGERLLYNCRNNTDLFEKGNADEFTIESVTMRKVRRVRIRHDGKGGGSGWFLERVLVREEGQPESDNVEFPCLRWLDKDKDDGQLVRELLPSDSNATLKNFRYHISLKTGDVSGASTDSRVYIKLYGDKSDTIKQVLLVSDNNLQDYFERARVDEFTLETLNIGTISRLVIGHDSTGMHASWFLGSVQIRVPRQGKQYTFPANRWLDKNQADGRLEVELYPSEVVEIQKLVHYEVEIWTGDVGGASTTARVYVQIYGEDGKTEVLFLSSRSKVFDRASKDIFQLEAQDVGEVFKIRLGHTGEGFGPSWFVDTLWLRHLVVREVDLTPEEEARKKKEKEKLRQLLKKERLKAKLQRKKKKKKGSDEEDEEDEEEESSSEESSSEEEEEETEEEEEEEEFGPGMQEVIEEYKFEAHRWLARGKEDNELVVELVPAGRPGPEPNTYEVQVITGNVPKAGTDANVYLTIYGEEYGDTGERPLKKSDKSNKFEQGQTDTFTIYAIDLGALTKIRIRHDNSGNRPGWFLDRIDITDMNNEITYYFPCQRWLAVEEDDGQLSRELLPVDESYVLPSEDEEGGGGGDNNPLDNLALEQKDKSTTFSVTVKTGDKKNAGTDANVFITLFGTQDNTGMTLLKSSKTNSDKFERDSIEIFTVETLDLGDLWKVRIGHDNTGKAPGWFVDWVEVDAPSLGKCMTFPCGRWLAKNEDDGAIVRDLFHAELQTRLYTPFVPYEIILYTSDVFAAGTDANIFIVIYGCDAVCTQQKYLCTNKREQKLFFERKSASRFIMELEDVGEIIEKIRIGHDNTGINPGWHCSHVDIRRLLPDKDGTETLTFPCDRWLAKSEDDKKTIRELVPYDIFTEKYMRDGSLRQVYKEVEEPLDIVLYSVQIFTGNVPGAGTDAKVYITIYGDLGDTGERYLGKSENRTNKFEKGTADTFIIEAADLGVIYKIKLRHDNTKWCADWYVEKVEIWNDTNEDEFLFLCGRWLSLKKEDGRLERLFYEKEYTGDRSSNCSSPADFWEIALSSKMADVDVATVTGPMAAYVQEGPVIPYYVSVTTGKHKDAATDSRAFILLIGEDDERSNRIWLDFPRGKKGFDCGSVEEFYVAGLDVGIIKKIEVLYEMTVWTGDVVGGGTDSNIFMTLYGINGSTEEVQLDKKKARFEREQNDTFIMEILDIAPFTKMRIRIDGLGSRPEWFLERILLKNMNTGDLTMFYYGDWLSQRKGKKTLVCEMCAVIDGEEMMEWTSYTVSVKTSDILGAGTDANVFIIIFGENGDSGTLALKQSANWNKFERNNTDTFNFPDMLSLGHLCKLRVWHDNKGIFPGWHLSYIDVKDNSRDETFRFQCDCWLSRSEGDRQTLRDLACANNEIRDELEETTYEIVIETGNGGETRENVWLILEGRKNRSKEFLVENSSRQRAFRKGTTDTFEFDSVFLGDIASLCVGHLAREDRFIPKRELVWHVKTITITELEYGNVYFFNCDCLIPLKRKRKYFKVFEVTKTTESFASKVQSLVPVKYEVIVTTGYEPGAGTDANVFVTIFGANGDTGKRELKQKMRNLFERGSTDRFFLETLELGELRKVRVEHDSSGYYSGWLVDKVEVTNTSTGVATIFNCGRWLDKKRGDGLTWRDLFPSV</sequence>
<dbReference type="GO" id="GO:0032420">
    <property type="term" value="C:stereocilium"/>
    <property type="evidence" value="ECO:0007669"/>
    <property type="project" value="UniProtKB-SubCell"/>
</dbReference>
<evidence type="ECO:0000256" key="7">
    <source>
        <dbReference type="SAM" id="MobiDB-lite"/>
    </source>
</evidence>
<feature type="domain" description="PLAT" evidence="8">
    <location>
        <begin position="1699"/>
        <end position="1814"/>
    </location>
</feature>
<dbReference type="Pfam" id="PF01477">
    <property type="entry name" value="PLAT"/>
    <property type="match status" value="15"/>
</dbReference>
<evidence type="ECO:0000313" key="9">
    <source>
        <dbReference type="Ensembl" id="ENSCAFP00030029389.1"/>
    </source>
</evidence>
<feature type="domain" description="PLAT" evidence="8">
    <location>
        <begin position="1957"/>
        <end position="2078"/>
    </location>
</feature>
<dbReference type="PANTHER" id="PTHR45901">
    <property type="entry name" value="PROTEIN CBG12474"/>
    <property type="match status" value="1"/>
</dbReference>
<dbReference type="FunFam" id="2.40.180.10:FF:000010">
    <property type="entry name" value="lipoxygenase homology domain-containing protein 1"/>
    <property type="match status" value="1"/>
</dbReference>
<evidence type="ECO:0000256" key="2">
    <source>
        <dbReference type="ARBA" id="ARBA00022737"/>
    </source>
</evidence>
<keyword evidence="3" id="KW-1009">Hearing</keyword>
<dbReference type="FunFam" id="2.60.60.20:FF:000013">
    <property type="entry name" value="lipoxygenase homology domain-containing protein 1"/>
    <property type="match status" value="1"/>
</dbReference>
<evidence type="ECO:0000256" key="5">
    <source>
        <dbReference type="ARBA" id="ARBA00073102"/>
    </source>
</evidence>
<feature type="domain" description="PLAT" evidence="8">
    <location>
        <begin position="684"/>
        <end position="803"/>
    </location>
</feature>
<dbReference type="InterPro" id="IPR036392">
    <property type="entry name" value="PLAT/LH2_dom_sf"/>
</dbReference>
<dbReference type="FunFam" id="2.60.60.20:FF:000004">
    <property type="entry name" value="Lipoxygenase homology domain-containing protein 1"/>
    <property type="match status" value="1"/>
</dbReference>
<dbReference type="PROSITE" id="PS50095">
    <property type="entry name" value="PLAT"/>
    <property type="match status" value="15"/>
</dbReference>
<protein>
    <recommendedName>
        <fullName evidence="5">Lipoxygenase homology domain-containing protein 1</fullName>
    </recommendedName>
</protein>
<feature type="domain" description="PLAT" evidence="8">
    <location>
        <begin position="1178"/>
        <end position="1296"/>
    </location>
</feature>
<feature type="domain" description="PLAT" evidence="8">
    <location>
        <begin position="1024"/>
        <end position="1142"/>
    </location>
</feature>
<feature type="domain" description="PLAT" evidence="8">
    <location>
        <begin position="1826"/>
        <end position="1944"/>
    </location>
</feature>
<reference evidence="9" key="1">
    <citation type="submission" date="2019-03" db="EMBL/GenBank/DDBJ databases">
        <authorList>
            <person name="Warren W.C."/>
            <person name="Johnson G.S."/>
        </authorList>
    </citation>
    <scope>NUCLEOTIDE SEQUENCE [LARGE SCALE GENOMIC DNA]</scope>
    <source>
        <strain evidence="9">Basenji</strain>
    </source>
</reference>
<feature type="region of interest" description="Disordered" evidence="7">
    <location>
        <begin position="1150"/>
        <end position="1169"/>
    </location>
</feature>
<reference evidence="9" key="2">
    <citation type="submission" date="2025-08" db="UniProtKB">
        <authorList>
            <consortium name="Ensembl"/>
        </authorList>
    </citation>
    <scope>IDENTIFICATION</scope>
</reference>
<keyword evidence="2" id="KW-0677">Repeat</keyword>
<dbReference type="FunFam" id="2.40.180.10:FF:000011">
    <property type="entry name" value="Lipoxygenase homology domain-containing protein 1"/>
    <property type="match status" value="1"/>
</dbReference>
<keyword evidence="4" id="KW-0966">Cell projection</keyword>
<dbReference type="GO" id="GO:0007605">
    <property type="term" value="P:sensory perception of sound"/>
    <property type="evidence" value="ECO:0007669"/>
    <property type="project" value="UniProtKB-KW"/>
</dbReference>
<feature type="domain" description="PLAT" evidence="8">
    <location>
        <begin position="1309"/>
        <end position="1434"/>
    </location>
</feature>
<evidence type="ECO:0000256" key="1">
    <source>
        <dbReference type="ARBA" id="ARBA00004645"/>
    </source>
</evidence>
<feature type="domain" description="PLAT" evidence="8">
    <location>
        <begin position="553"/>
        <end position="673"/>
    </location>
</feature>
<feature type="domain" description="PLAT" evidence="8">
    <location>
        <begin position="296"/>
        <end position="412"/>
    </location>
</feature>
<dbReference type="InterPro" id="IPR001024">
    <property type="entry name" value="PLAT/LH2_dom"/>
</dbReference>
<dbReference type="SMART" id="SM00308">
    <property type="entry name" value="LH2"/>
    <property type="match status" value="11"/>
</dbReference>
<accession>A0A8C0NZ97</accession>
<dbReference type="FunFam" id="2.40.180.10:FF:000005">
    <property type="entry name" value="lipoxygenase homology domain-containing protein 1"/>
    <property type="match status" value="1"/>
</dbReference>
<feature type="region of interest" description="Disordered" evidence="7">
    <location>
        <begin position="937"/>
        <end position="984"/>
    </location>
</feature>